<keyword evidence="6 13" id="KW-0812">Transmembrane</keyword>
<evidence type="ECO:0000256" key="12">
    <source>
        <dbReference type="ARBA" id="ARBA00037975"/>
    </source>
</evidence>
<evidence type="ECO:0000256" key="8">
    <source>
        <dbReference type="ARBA" id="ARBA00022982"/>
    </source>
</evidence>
<keyword evidence="5" id="KW-0349">Heme</keyword>
<keyword evidence="3" id="KW-0813">Transport</keyword>
<comment type="subcellular location">
    <subcellularLocation>
        <location evidence="2">Cell membrane</location>
        <topology evidence="2">Multi-pass membrane protein</topology>
    </subcellularLocation>
</comment>
<keyword evidence="4" id="KW-1003">Cell membrane</keyword>
<evidence type="ECO:0000256" key="2">
    <source>
        <dbReference type="ARBA" id="ARBA00004651"/>
    </source>
</evidence>
<dbReference type="Pfam" id="PF01292">
    <property type="entry name" value="Ni_hydr_CYTB"/>
    <property type="match status" value="1"/>
</dbReference>
<name>A0ABY9TQ05_9GAMM</name>
<evidence type="ECO:0000256" key="3">
    <source>
        <dbReference type="ARBA" id="ARBA00022448"/>
    </source>
</evidence>
<evidence type="ECO:0000313" key="15">
    <source>
        <dbReference type="EMBL" id="WNC70393.1"/>
    </source>
</evidence>
<feature type="transmembrane region" description="Helical" evidence="13">
    <location>
        <begin position="53"/>
        <end position="70"/>
    </location>
</feature>
<evidence type="ECO:0000256" key="13">
    <source>
        <dbReference type="SAM" id="Phobius"/>
    </source>
</evidence>
<sequence length="180" mass="20230">MTKQAINSYPLLSKLTHWISAITIIGLFALGYWMVDLTYYSSWYKTAPHWHKSIGILLLFATVARLIYKFKQPKVSPVASHSKLVKKASKLTHAMLYLMMIVLMISGYLISTADGRAIEVFNWFSVASLGELFTNQEDIAGIVHKYLAYSLIALAAVHAGAAIKHHVIDKDDTLKRMTTK</sequence>
<evidence type="ECO:0000256" key="7">
    <source>
        <dbReference type="ARBA" id="ARBA00022723"/>
    </source>
</evidence>
<keyword evidence="10" id="KW-0408">Iron</keyword>
<reference evidence="16" key="1">
    <citation type="submission" date="2023-09" db="EMBL/GenBank/DDBJ databases">
        <authorList>
            <person name="Li S."/>
            <person name="Li X."/>
            <person name="Zhang C."/>
            <person name="Zhao Z."/>
        </authorList>
    </citation>
    <scope>NUCLEOTIDE SEQUENCE [LARGE SCALE GENOMIC DNA]</scope>
    <source>
        <strain evidence="16">SQ345</strain>
    </source>
</reference>
<evidence type="ECO:0000256" key="6">
    <source>
        <dbReference type="ARBA" id="ARBA00022692"/>
    </source>
</evidence>
<evidence type="ECO:0000313" key="16">
    <source>
        <dbReference type="Proteomes" id="UP001248581"/>
    </source>
</evidence>
<dbReference type="EMBL" id="CP134146">
    <property type="protein sequence ID" value="WNC70393.1"/>
    <property type="molecule type" value="Genomic_DNA"/>
</dbReference>
<protein>
    <submittedName>
        <fullName evidence="15">Cytochrome b</fullName>
    </submittedName>
</protein>
<comment type="cofactor">
    <cofactor evidence="1">
        <name>heme b</name>
        <dbReference type="ChEBI" id="CHEBI:60344"/>
    </cofactor>
</comment>
<organism evidence="15 16">
    <name type="scientific">Thalassotalea nanhaiensis</name>
    <dbReference type="NCBI Taxonomy" id="3065648"/>
    <lineage>
        <taxon>Bacteria</taxon>
        <taxon>Pseudomonadati</taxon>
        <taxon>Pseudomonadota</taxon>
        <taxon>Gammaproteobacteria</taxon>
        <taxon>Alteromonadales</taxon>
        <taxon>Colwelliaceae</taxon>
        <taxon>Thalassotalea</taxon>
    </lineage>
</organism>
<feature type="transmembrane region" description="Helical" evidence="13">
    <location>
        <begin position="91"/>
        <end position="110"/>
    </location>
</feature>
<dbReference type="RefSeq" id="WP_348389532.1">
    <property type="nucleotide sequence ID" value="NZ_CP134146.1"/>
</dbReference>
<dbReference type="Proteomes" id="UP001248581">
    <property type="component" value="Chromosome"/>
</dbReference>
<evidence type="ECO:0000256" key="10">
    <source>
        <dbReference type="ARBA" id="ARBA00023004"/>
    </source>
</evidence>
<dbReference type="InterPro" id="IPR011577">
    <property type="entry name" value="Cyt_b561_bac/Ni-Hgenase"/>
</dbReference>
<evidence type="ECO:0000256" key="11">
    <source>
        <dbReference type="ARBA" id="ARBA00023136"/>
    </source>
</evidence>
<dbReference type="InterPro" id="IPR016174">
    <property type="entry name" value="Di-haem_cyt_TM"/>
</dbReference>
<dbReference type="Gene3D" id="1.20.950.20">
    <property type="entry name" value="Transmembrane di-heme cytochromes, Chain C"/>
    <property type="match status" value="2"/>
</dbReference>
<keyword evidence="9 13" id="KW-1133">Transmembrane helix</keyword>
<feature type="domain" description="Cytochrome b561 bacterial/Ni-hydrogenase" evidence="14">
    <location>
        <begin position="9"/>
        <end position="179"/>
    </location>
</feature>
<evidence type="ECO:0000256" key="1">
    <source>
        <dbReference type="ARBA" id="ARBA00001970"/>
    </source>
</evidence>
<keyword evidence="8" id="KW-0249">Electron transport</keyword>
<feature type="transmembrane region" description="Helical" evidence="13">
    <location>
        <begin position="146"/>
        <end position="167"/>
    </location>
</feature>
<gene>
    <name evidence="15" type="ORF">RI845_10410</name>
</gene>
<dbReference type="SUPFAM" id="SSF81342">
    <property type="entry name" value="Transmembrane di-heme cytochromes"/>
    <property type="match status" value="1"/>
</dbReference>
<evidence type="ECO:0000256" key="4">
    <source>
        <dbReference type="ARBA" id="ARBA00022475"/>
    </source>
</evidence>
<feature type="transmembrane region" description="Helical" evidence="13">
    <location>
        <begin position="12"/>
        <end position="33"/>
    </location>
</feature>
<keyword evidence="16" id="KW-1185">Reference proteome</keyword>
<dbReference type="InterPro" id="IPR052168">
    <property type="entry name" value="Cytochrome_b561_oxidase"/>
</dbReference>
<proteinExistence type="inferred from homology"/>
<comment type="similarity">
    <text evidence="12">Belongs to the cytochrome b561 family.</text>
</comment>
<accession>A0ABY9TQ05</accession>
<dbReference type="PANTHER" id="PTHR30529">
    <property type="entry name" value="CYTOCHROME B561"/>
    <property type="match status" value="1"/>
</dbReference>
<evidence type="ECO:0000259" key="14">
    <source>
        <dbReference type="Pfam" id="PF01292"/>
    </source>
</evidence>
<dbReference type="PANTHER" id="PTHR30529:SF1">
    <property type="entry name" value="CYTOCHROME B561 HOMOLOG 2"/>
    <property type="match status" value="1"/>
</dbReference>
<evidence type="ECO:0000256" key="5">
    <source>
        <dbReference type="ARBA" id="ARBA00022617"/>
    </source>
</evidence>
<keyword evidence="7" id="KW-0479">Metal-binding</keyword>
<keyword evidence="11 13" id="KW-0472">Membrane</keyword>
<evidence type="ECO:0000256" key="9">
    <source>
        <dbReference type="ARBA" id="ARBA00022989"/>
    </source>
</evidence>